<dbReference type="RefSeq" id="WP_137251937.1">
    <property type="nucleotide sequence ID" value="NZ_SZQA01000086.1"/>
</dbReference>
<feature type="domain" description="PKS/mFAS DH" evidence="13">
    <location>
        <begin position="930"/>
        <end position="1201"/>
    </location>
</feature>
<dbReference type="InterPro" id="IPR020807">
    <property type="entry name" value="PKS_DH"/>
</dbReference>
<dbReference type="Pfam" id="PF21089">
    <property type="entry name" value="PKS_DH_N"/>
    <property type="match status" value="1"/>
</dbReference>
<dbReference type="InterPro" id="IPR050091">
    <property type="entry name" value="PKS_NRPS_Biosynth_Enz"/>
</dbReference>
<dbReference type="Pfam" id="PF00550">
    <property type="entry name" value="PP-binding"/>
    <property type="match status" value="1"/>
</dbReference>
<dbReference type="SMART" id="SM01294">
    <property type="entry name" value="PKS_PP_betabranch"/>
    <property type="match status" value="1"/>
</dbReference>
<dbReference type="GO" id="GO:0004315">
    <property type="term" value="F:3-oxoacyl-[acyl-carrier-protein] synthase activity"/>
    <property type="evidence" value="ECO:0007669"/>
    <property type="project" value="InterPro"/>
</dbReference>
<dbReference type="InterPro" id="IPR036299">
    <property type="entry name" value="Polyketide_synth_docking_sf"/>
</dbReference>
<dbReference type="PROSITE" id="PS00012">
    <property type="entry name" value="PHOSPHOPANTETHEINE"/>
    <property type="match status" value="1"/>
</dbReference>
<sequence length="1805" mass="188986">MATEDKLREYLKRAIVELAEARQRLSDSDDRRHEPIAIVGMACRYPGGVTSPEELWDLVASGGDAIGEMPADRGWDVEGLYDPDPEALGKSYSRHGGFLYDAGDFDAAFFGMSPRTALATDPQHRLVLETSWEAFERAGIDPATLRGSLTGVYVGNMYSDYSSRFTDGAVPEGVEGTLLVSSAPSVLPGRVSYTFGLEGPSISVDTACSSSLVAIHLAVQALRRGECTMALAGGVTVMATPDSFVEFSRQRALAPDGRCKSFSADADGVAWAEGAGILLLERLSDARRNGRRVLAVIRGSAVNQDGASNGLTAPNGPAQEKVVEQALADSRLDTRDVDAVEAHGTGTRLGDPIEAGALLATYGQGRSNDGPLWLGSVKSNIGHSQAAAGVAGMIKMVLAMRHGVLPRTLHVEDANTQITQIAQPGQAGQADGIRLLTSARRWFREGRPRRAGVSSFGIGGTNAHVILEEAPEQPEPQIQAPAVAGAPHAWPLSARTATSLREQAARLHRLVSADPTITPADVAHALATRRAAFEHRAVIVGHDREALLARLGGHLQDEWITGTAPDRPRLAFLFTGQGGQRAGMGRELAAASPVFAAALEEVCAALDRYLDRPLLQVMWAEPGTPDAALLNKTRYTQPALFAYEVAAYRLLASLGVTPDFVAGHSVGEFAAAHVSGVWSLADAARLIAARGRLMQALDVPGAMVAIEASVDEVRPGLTGQVGLAAVNGPASVVVSGPEEATLAVGARWRELGRRTRRLPVSHAFHSALMEPMLAAFEAELRTVLFTEPQFPAVTNLGGDATWTRPSYWLDQIRHAVLFQPMIARLEEEGARAFLEVGPEAVLAGMAHDCVTGPGAVIASLHRRQRPEPDALVDCLARMSVAGVPVDWAALSGGGAHVELPTYAFDRERFWLSSLLRTGDVTSAGLRDAGHPLLGAAVDLADDGTTVLTGRLAASSAPWLGEHVMLGSAVLPGAALVDLVLDVGGRIGCDRIEEIMFEAPLVLPSRGAVDVQVVLQHADGPRPIRVYSRPAGEPEAVWTRHVSGLVGAAPAPVTAAWAGEWPPADAVPIPVDGGYERLADLGYEYGPAFQAVRALWRQGEDLLAEVALDDDQDVAGYGLHPALLDAMFHPLLLADPAAAGELRLPFEFRGVRLLAAGARRLRVRLSSIDAEGCAVQAADGLGQPVFSMDSLRARPVPASALAASTGPVPHGVDWVEVSVPAGNGSGFAFLDPAHLQALEPVPEFVVTTLTADDGNVPAALRALSGQALDLIQTWVAGDRFAGSRLVFRVRADDLAGAAVPGLVRSAQSEHPGRFVLLDAGPDFTAWGSVAAAVEAGESQLIARDGVLLAPRLARRTAAPSAGLGEGTVLVTGGTGGLGSLVARRLVERHGVRDLLLVSRRGLDAPGAGALVSRLGGYGARVTVAACDVSDPDALAAALALVPADRPLTAVVHTAGVLDDATVEGLTPARLDTVFAPKADAAWHLHELTRDLPLSAFVLFSSLAGVLGNPGQGNYAGANAFLDALAAHRRQEGLPGVSIAWGLWETESGMSGTLTEADTARLARAGIAPLTVEQGLDLLDAALGSQEPLVVAARWDTAGLRARAEAGDLPPIAHGLVRLPRRVAAGGPAAGPGPSGGLGERLAGLSQPDALRLLSDTVRAHVAAVLAHGNAASVGLDRAFSELGFDSLTAVELRNRLNAETGLLLPATLVFDHPTVNALTDYLFKSLAPATHSPEEMLRGALERVEAMITAAAGDAIRNKVVAILQNGLNRFTAADAARDPDDVDDVAGRIDSASDEEIFALIDNEG</sequence>
<dbReference type="SUPFAM" id="SSF53901">
    <property type="entry name" value="Thiolase-like"/>
    <property type="match status" value="1"/>
</dbReference>
<keyword evidence="10" id="KW-0175">Coiled coil</keyword>
<dbReference type="InterPro" id="IPR006162">
    <property type="entry name" value="Ppantetheine_attach_site"/>
</dbReference>
<dbReference type="Proteomes" id="UP000308705">
    <property type="component" value="Unassembled WGS sequence"/>
</dbReference>
<dbReference type="Pfam" id="PF00698">
    <property type="entry name" value="Acyl_transf_1"/>
    <property type="match status" value="1"/>
</dbReference>
<evidence type="ECO:0000256" key="6">
    <source>
        <dbReference type="ARBA" id="ARBA00023194"/>
    </source>
</evidence>
<dbReference type="Pfam" id="PF16197">
    <property type="entry name" value="KAsynt_C_assoc"/>
    <property type="match status" value="1"/>
</dbReference>
<name>A0A4U3LMZ5_9ACTN</name>
<dbReference type="InterPro" id="IPR020841">
    <property type="entry name" value="PKS_Beta-ketoAc_synthase_dom"/>
</dbReference>
<dbReference type="PANTHER" id="PTHR43775:SF51">
    <property type="entry name" value="INACTIVE PHENOLPHTHIOCEROL SYNTHESIS POLYKETIDE SYNTHASE TYPE I PKS1-RELATED"/>
    <property type="match status" value="1"/>
</dbReference>
<accession>A0A4U3LMZ5</accession>
<feature type="active site" description="Proton donor; for dehydratase activity" evidence="9">
    <location>
        <position position="1124"/>
    </location>
</feature>
<evidence type="ECO:0000256" key="3">
    <source>
        <dbReference type="ARBA" id="ARBA00022450"/>
    </source>
</evidence>
<dbReference type="InterPro" id="IPR018201">
    <property type="entry name" value="Ketoacyl_synth_AS"/>
</dbReference>
<keyword evidence="4" id="KW-0597">Phosphoprotein</keyword>
<dbReference type="SUPFAM" id="SSF55048">
    <property type="entry name" value="Probable ACP-binding domain of malonyl-CoA ACP transacylase"/>
    <property type="match status" value="1"/>
</dbReference>
<evidence type="ECO:0000256" key="8">
    <source>
        <dbReference type="ARBA" id="ARBA00023315"/>
    </source>
</evidence>
<dbReference type="SUPFAM" id="SSF47336">
    <property type="entry name" value="ACP-like"/>
    <property type="match status" value="1"/>
</dbReference>
<dbReference type="Pfam" id="PF08659">
    <property type="entry name" value="KR"/>
    <property type="match status" value="1"/>
</dbReference>
<dbReference type="GO" id="GO:0004312">
    <property type="term" value="F:fatty acid synthase activity"/>
    <property type="evidence" value="ECO:0007669"/>
    <property type="project" value="TreeGrafter"/>
</dbReference>
<protein>
    <submittedName>
        <fullName evidence="14">SDR family NAD(P)-dependent oxidoreductase</fullName>
    </submittedName>
</protein>
<feature type="region of interest" description="N-terminal hotdog fold" evidence="9">
    <location>
        <begin position="930"/>
        <end position="1052"/>
    </location>
</feature>
<evidence type="ECO:0000256" key="4">
    <source>
        <dbReference type="ARBA" id="ARBA00022553"/>
    </source>
</evidence>
<dbReference type="InterPro" id="IPR014031">
    <property type="entry name" value="Ketoacyl_synth_C"/>
</dbReference>
<proteinExistence type="predicted"/>
<dbReference type="InterPro" id="IPR016035">
    <property type="entry name" value="Acyl_Trfase/lysoPLipase"/>
</dbReference>
<evidence type="ECO:0000259" key="12">
    <source>
        <dbReference type="PROSITE" id="PS52004"/>
    </source>
</evidence>
<dbReference type="Gene3D" id="3.40.366.10">
    <property type="entry name" value="Malonyl-Coenzyme A Acyl Carrier Protein, domain 2"/>
    <property type="match status" value="1"/>
</dbReference>
<dbReference type="SMART" id="SM00827">
    <property type="entry name" value="PKS_AT"/>
    <property type="match status" value="1"/>
</dbReference>
<dbReference type="Pfam" id="PF00109">
    <property type="entry name" value="ketoacyl-synt"/>
    <property type="match status" value="1"/>
</dbReference>
<dbReference type="InterPro" id="IPR036736">
    <property type="entry name" value="ACP-like_sf"/>
</dbReference>
<evidence type="ECO:0000259" key="11">
    <source>
        <dbReference type="PROSITE" id="PS50075"/>
    </source>
</evidence>
<dbReference type="PROSITE" id="PS50075">
    <property type="entry name" value="CARRIER"/>
    <property type="match status" value="1"/>
</dbReference>
<reference evidence="14 15" key="1">
    <citation type="submission" date="2019-04" db="EMBL/GenBank/DDBJ databases">
        <title>Herbidospora sp. NEAU-GS14.nov., a novel actinomycete isolated from soil.</title>
        <authorList>
            <person name="Han L."/>
        </authorList>
    </citation>
    <scope>NUCLEOTIDE SEQUENCE [LARGE SCALE GENOMIC DNA]</scope>
    <source>
        <strain evidence="14 15">NEAU-GS14</strain>
    </source>
</reference>
<feature type="domain" description="Ketosynthase family 3 (KS3)" evidence="12">
    <location>
        <begin position="33"/>
        <end position="469"/>
    </location>
</feature>
<dbReference type="SMART" id="SM00823">
    <property type="entry name" value="PKS_PP"/>
    <property type="match status" value="1"/>
</dbReference>
<evidence type="ECO:0000313" key="14">
    <source>
        <dbReference type="EMBL" id="TKK77151.1"/>
    </source>
</evidence>
<keyword evidence="7" id="KW-0511">Multifunctional enzyme</keyword>
<dbReference type="GO" id="GO:0006633">
    <property type="term" value="P:fatty acid biosynthetic process"/>
    <property type="evidence" value="ECO:0007669"/>
    <property type="project" value="InterPro"/>
</dbReference>
<dbReference type="Pfam" id="PF02801">
    <property type="entry name" value="Ketoacyl-synt_C"/>
    <property type="match status" value="1"/>
</dbReference>
<dbReference type="InterPro" id="IPR049551">
    <property type="entry name" value="PKS_DH_C"/>
</dbReference>
<dbReference type="InterPro" id="IPR016036">
    <property type="entry name" value="Malonyl_transacylase_ACP-bd"/>
</dbReference>
<evidence type="ECO:0000256" key="10">
    <source>
        <dbReference type="SAM" id="Coils"/>
    </source>
</evidence>
<feature type="domain" description="Carrier" evidence="11">
    <location>
        <begin position="1650"/>
        <end position="1725"/>
    </location>
</feature>
<keyword evidence="3" id="KW-0596">Phosphopantetheine</keyword>
<dbReference type="GO" id="GO:0033068">
    <property type="term" value="P:macrolide biosynthetic process"/>
    <property type="evidence" value="ECO:0007669"/>
    <property type="project" value="UniProtKB-ARBA"/>
</dbReference>
<dbReference type="Gene3D" id="3.10.129.110">
    <property type="entry name" value="Polyketide synthase dehydratase"/>
    <property type="match status" value="1"/>
</dbReference>
<dbReference type="FunFam" id="3.40.47.10:FF:000019">
    <property type="entry name" value="Polyketide synthase type I"/>
    <property type="match status" value="1"/>
</dbReference>
<dbReference type="SUPFAM" id="SSF51735">
    <property type="entry name" value="NAD(P)-binding Rossmann-fold domains"/>
    <property type="match status" value="2"/>
</dbReference>
<dbReference type="InterPro" id="IPR009081">
    <property type="entry name" value="PP-bd_ACP"/>
</dbReference>
<dbReference type="SUPFAM" id="SSF101173">
    <property type="entry name" value="Docking domain B of the erythromycin polyketide synthase (DEBS)"/>
    <property type="match status" value="1"/>
</dbReference>
<dbReference type="Gene3D" id="1.10.1200.10">
    <property type="entry name" value="ACP-like"/>
    <property type="match status" value="1"/>
</dbReference>
<dbReference type="EMBL" id="SZQA01000086">
    <property type="protein sequence ID" value="TKK77151.1"/>
    <property type="molecule type" value="Genomic_DNA"/>
</dbReference>
<dbReference type="CDD" id="cd00833">
    <property type="entry name" value="PKS"/>
    <property type="match status" value="1"/>
</dbReference>
<dbReference type="PANTHER" id="PTHR43775">
    <property type="entry name" value="FATTY ACID SYNTHASE"/>
    <property type="match status" value="1"/>
</dbReference>
<feature type="region of interest" description="C-terminal hotdog fold" evidence="9">
    <location>
        <begin position="1065"/>
        <end position="1201"/>
    </location>
</feature>
<dbReference type="Pfam" id="PF22953">
    <property type="entry name" value="SpnB_Rossmann"/>
    <property type="match status" value="1"/>
</dbReference>
<evidence type="ECO:0000259" key="13">
    <source>
        <dbReference type="PROSITE" id="PS52019"/>
    </source>
</evidence>
<dbReference type="SUPFAM" id="SSF52151">
    <property type="entry name" value="FabD/lysophospholipase-like"/>
    <property type="match status" value="1"/>
</dbReference>
<feature type="coiled-coil region" evidence="10">
    <location>
        <begin position="4"/>
        <end position="31"/>
    </location>
</feature>
<dbReference type="Pfam" id="PF14765">
    <property type="entry name" value="PS-DH"/>
    <property type="match status" value="1"/>
</dbReference>
<organism evidence="14 15">
    <name type="scientific">Herbidospora galbida</name>
    <dbReference type="NCBI Taxonomy" id="2575442"/>
    <lineage>
        <taxon>Bacteria</taxon>
        <taxon>Bacillati</taxon>
        <taxon>Actinomycetota</taxon>
        <taxon>Actinomycetes</taxon>
        <taxon>Streptosporangiales</taxon>
        <taxon>Streptosporangiaceae</taxon>
        <taxon>Herbidospora</taxon>
    </lineage>
</organism>
<comment type="caution">
    <text evidence="14">The sequence shown here is derived from an EMBL/GenBank/DDBJ whole genome shotgun (WGS) entry which is preliminary data.</text>
</comment>
<evidence type="ECO:0000256" key="9">
    <source>
        <dbReference type="PROSITE-ProRule" id="PRU01363"/>
    </source>
</evidence>
<dbReference type="GO" id="GO:0031177">
    <property type="term" value="F:phosphopantetheine binding"/>
    <property type="evidence" value="ECO:0007669"/>
    <property type="project" value="InterPro"/>
</dbReference>
<dbReference type="PROSITE" id="PS52019">
    <property type="entry name" value="PKS_MFAS_DH"/>
    <property type="match status" value="1"/>
</dbReference>
<dbReference type="InterPro" id="IPR013968">
    <property type="entry name" value="PKS_KR"/>
</dbReference>
<dbReference type="FunFam" id="1.10.1200.10:FF:000007">
    <property type="entry name" value="Probable polyketide synthase pks17"/>
    <property type="match status" value="1"/>
</dbReference>
<comment type="cofactor">
    <cofactor evidence="1">
        <name>pantetheine 4'-phosphate</name>
        <dbReference type="ChEBI" id="CHEBI:47942"/>
    </cofactor>
</comment>
<dbReference type="InterPro" id="IPR032821">
    <property type="entry name" value="PKS_assoc"/>
</dbReference>
<dbReference type="InterPro" id="IPR049552">
    <property type="entry name" value="PKS_DH_N"/>
</dbReference>
<dbReference type="InterPro" id="IPR020806">
    <property type="entry name" value="PKS_PP-bd"/>
</dbReference>
<dbReference type="InterPro" id="IPR036291">
    <property type="entry name" value="NAD(P)-bd_dom_sf"/>
</dbReference>
<dbReference type="InterPro" id="IPR014030">
    <property type="entry name" value="Ketoacyl_synth_N"/>
</dbReference>
<dbReference type="InterPro" id="IPR015083">
    <property type="entry name" value="NorB/c/GfsB-D-like_docking"/>
</dbReference>
<dbReference type="InterPro" id="IPR016039">
    <property type="entry name" value="Thiolase-like"/>
</dbReference>
<dbReference type="InterPro" id="IPR001227">
    <property type="entry name" value="Ac_transferase_dom_sf"/>
</dbReference>
<dbReference type="Gene3D" id="3.40.47.10">
    <property type="match status" value="1"/>
</dbReference>
<feature type="active site" description="Proton acceptor; for dehydratase activity" evidence="9">
    <location>
        <position position="962"/>
    </location>
</feature>
<dbReference type="CDD" id="cd08956">
    <property type="entry name" value="KR_3_FAS_SDR_x"/>
    <property type="match status" value="1"/>
</dbReference>
<keyword evidence="6" id="KW-0045">Antibiotic biosynthesis</keyword>
<dbReference type="InterPro" id="IPR055123">
    <property type="entry name" value="SpnB-like_Rossmann"/>
</dbReference>
<dbReference type="PROSITE" id="PS52004">
    <property type="entry name" value="KS3_2"/>
    <property type="match status" value="1"/>
</dbReference>
<dbReference type="Gene3D" id="3.40.50.720">
    <property type="entry name" value="NAD(P)-binding Rossmann-like Domain"/>
    <property type="match status" value="1"/>
</dbReference>
<dbReference type="SMART" id="SM00822">
    <property type="entry name" value="PKS_KR"/>
    <property type="match status" value="1"/>
</dbReference>
<dbReference type="InterPro" id="IPR057326">
    <property type="entry name" value="KR_dom"/>
</dbReference>
<dbReference type="Gene3D" id="3.30.70.3290">
    <property type="match status" value="1"/>
</dbReference>
<dbReference type="OrthoDB" id="4537517at2"/>
<evidence type="ECO:0000256" key="7">
    <source>
        <dbReference type="ARBA" id="ARBA00023268"/>
    </source>
</evidence>
<evidence type="ECO:0000256" key="2">
    <source>
        <dbReference type="ARBA" id="ARBA00004792"/>
    </source>
</evidence>
<dbReference type="PROSITE" id="PS00606">
    <property type="entry name" value="KS3_1"/>
    <property type="match status" value="1"/>
</dbReference>
<dbReference type="InterPro" id="IPR014043">
    <property type="entry name" value="Acyl_transferase_dom"/>
</dbReference>
<dbReference type="Pfam" id="PF08990">
    <property type="entry name" value="Docking"/>
    <property type="match status" value="1"/>
</dbReference>
<evidence type="ECO:0000256" key="5">
    <source>
        <dbReference type="ARBA" id="ARBA00022679"/>
    </source>
</evidence>
<dbReference type="InterPro" id="IPR049900">
    <property type="entry name" value="PKS_mFAS_DH"/>
</dbReference>
<gene>
    <name evidence="14" type="ORF">FDA94_38435</name>
</gene>
<keyword evidence="5" id="KW-0808">Transferase</keyword>
<dbReference type="SMART" id="SM00826">
    <property type="entry name" value="PKS_DH"/>
    <property type="match status" value="1"/>
</dbReference>
<keyword evidence="15" id="KW-1185">Reference proteome</keyword>
<keyword evidence="8" id="KW-0012">Acyltransferase</keyword>
<evidence type="ECO:0000256" key="1">
    <source>
        <dbReference type="ARBA" id="ARBA00001957"/>
    </source>
</evidence>
<evidence type="ECO:0000313" key="15">
    <source>
        <dbReference type="Proteomes" id="UP000308705"/>
    </source>
</evidence>
<dbReference type="InterPro" id="IPR042104">
    <property type="entry name" value="PKS_dehydratase_sf"/>
</dbReference>
<dbReference type="SMART" id="SM00825">
    <property type="entry name" value="PKS_KS"/>
    <property type="match status" value="1"/>
</dbReference>
<comment type="pathway">
    <text evidence="2">Antibiotic biosynthesis.</text>
</comment>